<proteinExistence type="predicted"/>
<dbReference type="GO" id="GO:0005634">
    <property type="term" value="C:nucleus"/>
    <property type="evidence" value="ECO:0007669"/>
    <property type="project" value="UniProtKB-SubCell"/>
</dbReference>
<evidence type="ECO:0000313" key="10">
    <source>
        <dbReference type="Proteomes" id="UP000492821"/>
    </source>
</evidence>
<evidence type="ECO:0000256" key="6">
    <source>
        <dbReference type="ARBA" id="ARBA00023163"/>
    </source>
</evidence>
<evidence type="ECO:0000259" key="9">
    <source>
        <dbReference type="PROSITE" id="PS51057"/>
    </source>
</evidence>
<evidence type="ECO:0000313" key="11">
    <source>
        <dbReference type="WBParaSite" id="Pan_g16975.t1"/>
    </source>
</evidence>
<keyword evidence="4" id="KW-0805">Transcription regulation</keyword>
<keyword evidence="3" id="KW-0563">Paired box</keyword>
<dbReference type="PROSITE" id="PS51057">
    <property type="entry name" value="PAIRED_2"/>
    <property type="match status" value="1"/>
</dbReference>
<dbReference type="PRINTS" id="PR00027">
    <property type="entry name" value="PAIREDBOX"/>
</dbReference>
<keyword evidence="6" id="KW-0804">Transcription</keyword>
<comment type="subcellular location">
    <subcellularLocation>
        <location evidence="1">Nucleus</location>
    </subcellularLocation>
</comment>
<keyword evidence="5" id="KW-0238">DNA-binding</keyword>
<dbReference type="PANTHER" id="PTHR45636">
    <property type="entry name" value="PAIRED BOX PROTEIN PAX-6-RELATED-RELATED"/>
    <property type="match status" value="1"/>
</dbReference>
<accession>A0A7E4V7E0</accession>
<evidence type="ECO:0000256" key="4">
    <source>
        <dbReference type="ARBA" id="ARBA00023015"/>
    </source>
</evidence>
<feature type="compositionally biased region" description="Low complexity" evidence="8">
    <location>
        <begin position="80"/>
        <end position="112"/>
    </location>
</feature>
<dbReference type="SUPFAM" id="SSF46689">
    <property type="entry name" value="Homeodomain-like"/>
    <property type="match status" value="1"/>
</dbReference>
<keyword evidence="2" id="KW-0217">Developmental protein</keyword>
<evidence type="ECO:0000256" key="7">
    <source>
        <dbReference type="ARBA" id="ARBA00023242"/>
    </source>
</evidence>
<reference evidence="10" key="1">
    <citation type="journal article" date="2013" name="Genetics">
        <title>The draft genome and transcriptome of Panagrellus redivivus are shaped by the harsh demands of a free-living lifestyle.</title>
        <authorList>
            <person name="Srinivasan J."/>
            <person name="Dillman A.R."/>
            <person name="Macchietto M.G."/>
            <person name="Heikkinen L."/>
            <person name="Lakso M."/>
            <person name="Fracchia K.M."/>
            <person name="Antoshechkin I."/>
            <person name="Mortazavi A."/>
            <person name="Wong G."/>
            <person name="Sternberg P.W."/>
        </authorList>
    </citation>
    <scope>NUCLEOTIDE SEQUENCE [LARGE SCALE GENOMIC DNA]</scope>
    <source>
        <strain evidence="10">MT8872</strain>
    </source>
</reference>
<keyword evidence="10" id="KW-1185">Reference proteome</keyword>
<keyword evidence="7" id="KW-0539">Nucleus</keyword>
<dbReference type="SMART" id="SM00351">
    <property type="entry name" value="PAX"/>
    <property type="match status" value="1"/>
</dbReference>
<evidence type="ECO:0000256" key="8">
    <source>
        <dbReference type="SAM" id="MobiDB-lite"/>
    </source>
</evidence>
<dbReference type="InterPro" id="IPR036388">
    <property type="entry name" value="WH-like_DNA-bd_sf"/>
</dbReference>
<dbReference type="WBParaSite" id="Pan_g16975.t1">
    <property type="protein sequence ID" value="Pan_g16975.t1"/>
    <property type="gene ID" value="Pan_g16975"/>
</dbReference>
<dbReference type="InterPro" id="IPR043565">
    <property type="entry name" value="PAX_fam"/>
</dbReference>
<feature type="region of interest" description="Disordered" evidence="8">
    <location>
        <begin position="62"/>
        <end position="119"/>
    </location>
</feature>
<dbReference type="InterPro" id="IPR009057">
    <property type="entry name" value="Homeodomain-like_sf"/>
</dbReference>
<evidence type="ECO:0000256" key="2">
    <source>
        <dbReference type="ARBA" id="ARBA00022473"/>
    </source>
</evidence>
<protein>
    <submittedName>
        <fullName evidence="11">Paired domain-containing protein</fullName>
    </submittedName>
</protein>
<dbReference type="AlphaFoldDB" id="A0A7E4V7E0"/>
<organism evidence="10 11">
    <name type="scientific">Panagrellus redivivus</name>
    <name type="common">Microworm</name>
    <dbReference type="NCBI Taxonomy" id="6233"/>
    <lineage>
        <taxon>Eukaryota</taxon>
        <taxon>Metazoa</taxon>
        <taxon>Ecdysozoa</taxon>
        <taxon>Nematoda</taxon>
        <taxon>Chromadorea</taxon>
        <taxon>Rhabditida</taxon>
        <taxon>Tylenchina</taxon>
        <taxon>Panagrolaimomorpha</taxon>
        <taxon>Panagrolaimoidea</taxon>
        <taxon>Panagrolaimidae</taxon>
        <taxon>Panagrellus</taxon>
    </lineage>
</organism>
<dbReference type="Pfam" id="PF00292">
    <property type="entry name" value="PAX"/>
    <property type="match status" value="1"/>
</dbReference>
<dbReference type="PANTHER" id="PTHR45636:SF52">
    <property type="entry name" value="PAIRED DOMAIN-CONTAINING PROTEIN"/>
    <property type="match status" value="1"/>
</dbReference>
<feature type="domain" description="Paired" evidence="9">
    <location>
        <begin position="1"/>
        <end position="125"/>
    </location>
</feature>
<sequence>MKQNQNGGLYVNGKSLPMEVRLEIVQRYIRKEKITKIAKDMKLTHGVVSKITQHFQKTGLITPKNVKSTNEKVSAPQPRELSSSAESLQSQSTSATTSTASTPNSTLPTNSAESVFPTSTFPRFPDNTLPLNMDASTFMAMAQLNLAMMTPMPNFLMQPMPILPSPQVQALQMQMNALVLNQLFINACQQVFRH</sequence>
<evidence type="ECO:0000256" key="5">
    <source>
        <dbReference type="ARBA" id="ARBA00023125"/>
    </source>
</evidence>
<dbReference type="InterPro" id="IPR001523">
    <property type="entry name" value="Paired_dom"/>
</dbReference>
<dbReference type="Gene3D" id="1.10.10.10">
    <property type="entry name" value="Winged helix-like DNA-binding domain superfamily/Winged helix DNA-binding domain"/>
    <property type="match status" value="1"/>
</dbReference>
<dbReference type="GO" id="GO:0000978">
    <property type="term" value="F:RNA polymerase II cis-regulatory region sequence-specific DNA binding"/>
    <property type="evidence" value="ECO:0007669"/>
    <property type="project" value="TreeGrafter"/>
</dbReference>
<evidence type="ECO:0000256" key="3">
    <source>
        <dbReference type="ARBA" id="ARBA00022724"/>
    </source>
</evidence>
<name>A0A7E4V7E0_PANRE</name>
<dbReference type="GO" id="GO:0000981">
    <property type="term" value="F:DNA-binding transcription factor activity, RNA polymerase II-specific"/>
    <property type="evidence" value="ECO:0007669"/>
    <property type="project" value="TreeGrafter"/>
</dbReference>
<reference evidence="11" key="2">
    <citation type="submission" date="2020-10" db="UniProtKB">
        <authorList>
            <consortium name="WormBaseParasite"/>
        </authorList>
    </citation>
    <scope>IDENTIFICATION</scope>
</reference>
<dbReference type="Proteomes" id="UP000492821">
    <property type="component" value="Unassembled WGS sequence"/>
</dbReference>
<evidence type="ECO:0000256" key="1">
    <source>
        <dbReference type="ARBA" id="ARBA00004123"/>
    </source>
</evidence>